<protein>
    <recommendedName>
        <fullName evidence="4">XRE family transcriptional regulator</fullName>
    </recommendedName>
</protein>
<keyword evidence="3" id="KW-1185">Reference proteome</keyword>
<evidence type="ECO:0008006" key="4">
    <source>
        <dbReference type="Google" id="ProtNLM"/>
    </source>
</evidence>
<proteinExistence type="predicted"/>
<evidence type="ECO:0000313" key="3">
    <source>
        <dbReference type="Proteomes" id="UP000645462"/>
    </source>
</evidence>
<comment type="caution">
    <text evidence="2">The sequence shown here is derived from an EMBL/GenBank/DDBJ whole genome shotgun (WGS) entry which is preliminary data.</text>
</comment>
<name>A0ABQ1KTI6_9RHOB</name>
<dbReference type="EMBL" id="BMFC01000008">
    <property type="protein sequence ID" value="GGC10561.1"/>
    <property type="molecule type" value="Genomic_DNA"/>
</dbReference>
<dbReference type="Proteomes" id="UP000645462">
    <property type="component" value="Unassembled WGS sequence"/>
</dbReference>
<feature type="region of interest" description="Disordered" evidence="1">
    <location>
        <begin position="1"/>
        <end position="24"/>
    </location>
</feature>
<evidence type="ECO:0000313" key="2">
    <source>
        <dbReference type="EMBL" id="GGC10561.1"/>
    </source>
</evidence>
<gene>
    <name evidence="2" type="ORF">GCM10011363_29060</name>
</gene>
<reference evidence="3" key="1">
    <citation type="journal article" date="2019" name="Int. J. Syst. Evol. Microbiol.">
        <title>The Global Catalogue of Microorganisms (GCM) 10K type strain sequencing project: providing services to taxonomists for standard genome sequencing and annotation.</title>
        <authorList>
            <consortium name="The Broad Institute Genomics Platform"/>
            <consortium name="The Broad Institute Genome Sequencing Center for Infectious Disease"/>
            <person name="Wu L."/>
            <person name="Ma J."/>
        </authorList>
    </citation>
    <scope>NUCLEOTIDE SEQUENCE [LARGE SCALE GENOMIC DNA]</scope>
    <source>
        <strain evidence="3">CGMCC 1.12478</strain>
    </source>
</reference>
<accession>A0ABQ1KTI6</accession>
<organism evidence="2 3">
    <name type="scientific">Marivita lacus</name>
    <dbReference type="NCBI Taxonomy" id="1323742"/>
    <lineage>
        <taxon>Bacteria</taxon>
        <taxon>Pseudomonadati</taxon>
        <taxon>Pseudomonadota</taxon>
        <taxon>Alphaproteobacteria</taxon>
        <taxon>Rhodobacterales</taxon>
        <taxon>Roseobacteraceae</taxon>
        <taxon>Marivita</taxon>
    </lineage>
</organism>
<evidence type="ECO:0000256" key="1">
    <source>
        <dbReference type="SAM" id="MobiDB-lite"/>
    </source>
</evidence>
<sequence>MGPVHLTGQGGHFQGVWCPDAKPTPVSPRSAFLRNTIEQSHKTQKEIARDAGLAHPNVLSMMKTGECKVPIARIPALA</sequence>